<dbReference type="EMBL" id="CM047580">
    <property type="protein sequence ID" value="KAI9921801.1"/>
    <property type="molecule type" value="Genomic_DNA"/>
</dbReference>
<accession>A0ACC0WVU3</accession>
<name>A0ACC0WVU3_9STRA</name>
<keyword evidence="2" id="KW-1185">Reference proteome</keyword>
<organism evidence="1 2">
    <name type="scientific">Peronosclerospora sorghi</name>
    <dbReference type="NCBI Taxonomy" id="230839"/>
    <lineage>
        <taxon>Eukaryota</taxon>
        <taxon>Sar</taxon>
        <taxon>Stramenopiles</taxon>
        <taxon>Oomycota</taxon>
        <taxon>Peronosporomycetes</taxon>
        <taxon>Peronosporales</taxon>
        <taxon>Peronosporaceae</taxon>
        <taxon>Peronosclerospora</taxon>
    </lineage>
</organism>
<evidence type="ECO:0000313" key="1">
    <source>
        <dbReference type="EMBL" id="KAI9921801.1"/>
    </source>
</evidence>
<proteinExistence type="predicted"/>
<evidence type="ECO:0000313" key="2">
    <source>
        <dbReference type="Proteomes" id="UP001163321"/>
    </source>
</evidence>
<comment type="caution">
    <text evidence="1">The sequence shown here is derived from an EMBL/GenBank/DDBJ whole genome shotgun (WGS) entry which is preliminary data.</text>
</comment>
<reference evidence="1 2" key="1">
    <citation type="journal article" date="2022" name="bioRxiv">
        <title>The genome of the oomycete Peronosclerospora sorghi, a cosmopolitan pathogen of maize and sorghum, is inflated with dispersed pseudogenes.</title>
        <authorList>
            <person name="Fletcher K."/>
            <person name="Martin F."/>
            <person name="Isakeit T."/>
            <person name="Cavanaugh K."/>
            <person name="Magill C."/>
            <person name="Michelmore R."/>
        </authorList>
    </citation>
    <scope>NUCLEOTIDE SEQUENCE [LARGE SCALE GENOMIC DNA]</scope>
    <source>
        <strain evidence="1">P6</strain>
    </source>
</reference>
<dbReference type="Proteomes" id="UP001163321">
    <property type="component" value="Chromosome 1"/>
</dbReference>
<gene>
    <name evidence="1" type="ORF">PsorP6_001412</name>
</gene>
<sequence>MCRVLFQILKALYDEHYANSEESSSSDAEPELDYYERFARAHESRVTLKCEIEEYLNEPRVKVKPADEKNFTS</sequence>
<protein>
    <submittedName>
        <fullName evidence="1">Uncharacterized protein</fullName>
    </submittedName>
</protein>